<proteinExistence type="predicted"/>
<dbReference type="EMBL" id="MU007049">
    <property type="protein sequence ID" value="KAF2429236.1"/>
    <property type="molecule type" value="Genomic_DNA"/>
</dbReference>
<reference evidence="1" key="1">
    <citation type="journal article" date="2020" name="Stud. Mycol.">
        <title>101 Dothideomycetes genomes: a test case for predicting lifestyles and emergence of pathogens.</title>
        <authorList>
            <person name="Haridas S."/>
            <person name="Albert R."/>
            <person name="Binder M."/>
            <person name="Bloem J."/>
            <person name="Labutti K."/>
            <person name="Salamov A."/>
            <person name="Andreopoulos B."/>
            <person name="Baker S."/>
            <person name="Barry K."/>
            <person name="Bills G."/>
            <person name="Bluhm B."/>
            <person name="Cannon C."/>
            <person name="Castanera R."/>
            <person name="Culley D."/>
            <person name="Daum C."/>
            <person name="Ezra D."/>
            <person name="Gonzalez J."/>
            <person name="Henrissat B."/>
            <person name="Kuo A."/>
            <person name="Liang C."/>
            <person name="Lipzen A."/>
            <person name="Lutzoni F."/>
            <person name="Magnuson J."/>
            <person name="Mondo S."/>
            <person name="Nolan M."/>
            <person name="Ohm R."/>
            <person name="Pangilinan J."/>
            <person name="Park H.-J."/>
            <person name="Ramirez L."/>
            <person name="Alfaro M."/>
            <person name="Sun H."/>
            <person name="Tritt A."/>
            <person name="Yoshinaga Y."/>
            <person name="Zwiers L.-H."/>
            <person name="Turgeon B."/>
            <person name="Goodwin S."/>
            <person name="Spatafora J."/>
            <person name="Crous P."/>
            <person name="Grigoriev I."/>
        </authorList>
    </citation>
    <scope>NUCLEOTIDE SEQUENCE</scope>
    <source>
        <strain evidence="1">CBS 130266</strain>
    </source>
</reference>
<protein>
    <submittedName>
        <fullName evidence="1">Uncharacterized protein</fullName>
    </submittedName>
</protein>
<sequence length="215" mass="23894">MGTHRETFISSGRWMPFGVEGRRTVEQQLAFFITILMEQFIFSCPLPNGVEECELPEGVVAAPVFGMVFSSMREFYHPPGTDGLYSGTHNSAPPILSDFAVKSPRFGKYQCVDDIVSLFMLEVASRIKRISGTTKREVVTYSEDPGADIYVDQIRCSNSVIESILECLMAAPELFPDRPSALRVVIPAFVKFRLLPNESTIHVLPAASIVNDNPE</sequence>
<accession>A0A9P4NQ45</accession>
<dbReference type="AlphaFoldDB" id="A0A9P4NQ45"/>
<name>A0A9P4NQ45_9PEZI</name>
<dbReference type="Proteomes" id="UP000800235">
    <property type="component" value="Unassembled WGS sequence"/>
</dbReference>
<evidence type="ECO:0000313" key="2">
    <source>
        <dbReference type="Proteomes" id="UP000800235"/>
    </source>
</evidence>
<keyword evidence="2" id="KW-1185">Reference proteome</keyword>
<comment type="caution">
    <text evidence="1">The sequence shown here is derived from an EMBL/GenBank/DDBJ whole genome shotgun (WGS) entry which is preliminary data.</text>
</comment>
<evidence type="ECO:0000313" key="1">
    <source>
        <dbReference type="EMBL" id="KAF2429236.1"/>
    </source>
</evidence>
<organism evidence="1 2">
    <name type="scientific">Tothia fuscella</name>
    <dbReference type="NCBI Taxonomy" id="1048955"/>
    <lineage>
        <taxon>Eukaryota</taxon>
        <taxon>Fungi</taxon>
        <taxon>Dikarya</taxon>
        <taxon>Ascomycota</taxon>
        <taxon>Pezizomycotina</taxon>
        <taxon>Dothideomycetes</taxon>
        <taxon>Pleosporomycetidae</taxon>
        <taxon>Venturiales</taxon>
        <taxon>Cylindrosympodiaceae</taxon>
        <taxon>Tothia</taxon>
    </lineage>
</organism>
<gene>
    <name evidence="1" type="ORF">EJ08DRAFT_304496</name>
</gene>